<organism evidence="7 8">
    <name type="scientific">Streptomyces caniscabiei</name>
    <dbReference type="NCBI Taxonomy" id="2746961"/>
    <lineage>
        <taxon>Bacteria</taxon>
        <taxon>Bacillati</taxon>
        <taxon>Actinomycetota</taxon>
        <taxon>Actinomycetes</taxon>
        <taxon>Kitasatosporales</taxon>
        <taxon>Streptomycetaceae</taxon>
        <taxon>Streptomyces</taxon>
    </lineage>
</organism>
<comment type="caution">
    <text evidence="7">The sequence shown here is derived from an EMBL/GenBank/DDBJ whole genome shotgun (WGS) entry which is preliminary data.</text>
</comment>
<dbReference type="SUPFAM" id="SSF88659">
    <property type="entry name" value="Sigma3 and sigma4 domains of RNA polymerase sigma factors"/>
    <property type="match status" value="1"/>
</dbReference>
<feature type="domain" description="RNA polymerase sigma factor 70 region 4 type 2" evidence="6">
    <location>
        <begin position="111"/>
        <end position="158"/>
    </location>
</feature>
<evidence type="ECO:0000313" key="7">
    <source>
        <dbReference type="EMBL" id="MBD9724185.1"/>
    </source>
</evidence>
<dbReference type="GO" id="GO:0003677">
    <property type="term" value="F:DNA binding"/>
    <property type="evidence" value="ECO:0007669"/>
    <property type="project" value="InterPro"/>
</dbReference>
<dbReference type="GeneID" id="79928096"/>
<reference evidence="7" key="1">
    <citation type="submission" date="2020-09" db="EMBL/GenBank/DDBJ databases">
        <title>Streptomyces canutascabiei sp. nov., which causes potato common scab and is distributed across the world.</title>
        <authorList>
            <person name="Nguyen H.P."/>
            <person name="Weisberg A.J."/>
            <person name="Chang J.H."/>
            <person name="Clarke C.R."/>
        </authorList>
    </citation>
    <scope>NUCLEOTIDE SEQUENCE</scope>
    <source>
        <strain evidence="7">ID-01-6.2a</strain>
    </source>
</reference>
<dbReference type="InterPro" id="IPR013249">
    <property type="entry name" value="RNA_pol_sigma70_r4_t2"/>
</dbReference>
<proteinExistence type="inferred from homology"/>
<dbReference type="InterPro" id="IPR014284">
    <property type="entry name" value="RNA_pol_sigma-70_dom"/>
</dbReference>
<dbReference type="Gene3D" id="1.10.10.10">
    <property type="entry name" value="Winged helix-like DNA-binding domain superfamily/Winged helix DNA-binding domain"/>
    <property type="match status" value="1"/>
</dbReference>
<dbReference type="GO" id="GO:0006352">
    <property type="term" value="P:DNA-templated transcription initiation"/>
    <property type="evidence" value="ECO:0007669"/>
    <property type="project" value="InterPro"/>
</dbReference>
<evidence type="ECO:0000259" key="5">
    <source>
        <dbReference type="Pfam" id="PF04542"/>
    </source>
</evidence>
<dbReference type="SUPFAM" id="SSF88946">
    <property type="entry name" value="Sigma2 domain of RNA polymerase sigma factors"/>
    <property type="match status" value="1"/>
</dbReference>
<keyword evidence="2" id="KW-0805">Transcription regulation</keyword>
<dbReference type="EMBL" id="JACYXT010000004">
    <property type="protein sequence ID" value="MBD9724185.1"/>
    <property type="molecule type" value="Genomic_DNA"/>
</dbReference>
<evidence type="ECO:0000313" key="8">
    <source>
        <dbReference type="Proteomes" id="UP000661025"/>
    </source>
</evidence>
<dbReference type="Pfam" id="PF08281">
    <property type="entry name" value="Sigma70_r4_2"/>
    <property type="match status" value="1"/>
</dbReference>
<dbReference type="PANTHER" id="PTHR43133">
    <property type="entry name" value="RNA POLYMERASE ECF-TYPE SIGMA FACTO"/>
    <property type="match status" value="1"/>
</dbReference>
<keyword evidence="4" id="KW-0804">Transcription</keyword>
<dbReference type="GO" id="GO:0016987">
    <property type="term" value="F:sigma factor activity"/>
    <property type="evidence" value="ECO:0007669"/>
    <property type="project" value="UniProtKB-KW"/>
</dbReference>
<dbReference type="InterPro" id="IPR039425">
    <property type="entry name" value="RNA_pol_sigma-70-like"/>
</dbReference>
<protein>
    <submittedName>
        <fullName evidence="7">RNA polymerase sigma factor</fullName>
    </submittedName>
</protein>
<evidence type="ECO:0000256" key="1">
    <source>
        <dbReference type="ARBA" id="ARBA00010641"/>
    </source>
</evidence>
<dbReference type="AlphaFoldDB" id="A0A927QFZ4"/>
<dbReference type="InterPro" id="IPR036388">
    <property type="entry name" value="WH-like_DNA-bd_sf"/>
</dbReference>
<dbReference type="InterPro" id="IPR007627">
    <property type="entry name" value="RNA_pol_sigma70_r2"/>
</dbReference>
<sequence length="181" mass="20364">MSRPMDDPQGFEEVYRRTYLPVLRFLRRRLPANAAEDAAAEVFLAAWRNRHELRGKELPWLYGIARRVAANTLRARGRADRLDDRIRAHHDDGVEPAAEEAVLDMLGARGALGRLPEHEQEVLLLVAWDGLSVRDAARVMGCSSGAFRVRMHRARRLLEAAVAADEAQVPGTRLPVDGRTR</sequence>
<dbReference type="RefSeq" id="WP_143674227.1">
    <property type="nucleotide sequence ID" value="NZ_CP119182.1"/>
</dbReference>
<evidence type="ECO:0000256" key="3">
    <source>
        <dbReference type="ARBA" id="ARBA00023082"/>
    </source>
</evidence>
<dbReference type="InterPro" id="IPR013325">
    <property type="entry name" value="RNA_pol_sigma_r2"/>
</dbReference>
<dbReference type="NCBIfam" id="TIGR02937">
    <property type="entry name" value="sigma70-ECF"/>
    <property type="match status" value="1"/>
</dbReference>
<keyword evidence="3" id="KW-0731">Sigma factor</keyword>
<name>A0A927QFZ4_9ACTN</name>
<dbReference type="Pfam" id="PF04542">
    <property type="entry name" value="Sigma70_r2"/>
    <property type="match status" value="1"/>
</dbReference>
<gene>
    <name evidence="7" type="ORF">IHE70_13300</name>
</gene>
<evidence type="ECO:0000256" key="2">
    <source>
        <dbReference type="ARBA" id="ARBA00023015"/>
    </source>
</evidence>
<feature type="domain" description="RNA polymerase sigma-70 region 2" evidence="5">
    <location>
        <begin position="15"/>
        <end position="78"/>
    </location>
</feature>
<evidence type="ECO:0000256" key="4">
    <source>
        <dbReference type="ARBA" id="ARBA00023163"/>
    </source>
</evidence>
<accession>A0A927QFZ4</accession>
<dbReference type="InterPro" id="IPR013324">
    <property type="entry name" value="RNA_pol_sigma_r3/r4-like"/>
</dbReference>
<evidence type="ECO:0000259" key="6">
    <source>
        <dbReference type="Pfam" id="PF08281"/>
    </source>
</evidence>
<dbReference type="Gene3D" id="1.10.1740.10">
    <property type="match status" value="1"/>
</dbReference>
<dbReference type="Proteomes" id="UP000661025">
    <property type="component" value="Unassembled WGS sequence"/>
</dbReference>
<dbReference type="CDD" id="cd06171">
    <property type="entry name" value="Sigma70_r4"/>
    <property type="match status" value="1"/>
</dbReference>
<dbReference type="PANTHER" id="PTHR43133:SF25">
    <property type="entry name" value="RNA POLYMERASE SIGMA FACTOR RFAY-RELATED"/>
    <property type="match status" value="1"/>
</dbReference>
<comment type="similarity">
    <text evidence="1">Belongs to the sigma-70 factor family. ECF subfamily.</text>
</comment>